<evidence type="ECO:0000313" key="3">
    <source>
        <dbReference type="Proteomes" id="UP001183388"/>
    </source>
</evidence>
<dbReference type="RefSeq" id="WP_311628935.1">
    <property type="nucleotide sequence ID" value="NZ_JAVREN010000003.1"/>
</dbReference>
<feature type="domain" description="DUF397" evidence="1">
    <location>
        <begin position="24"/>
        <end position="79"/>
    </location>
</feature>
<organism evidence="2 3">
    <name type="scientific">Streptomyces boetiae</name>
    <dbReference type="NCBI Taxonomy" id="3075541"/>
    <lineage>
        <taxon>Bacteria</taxon>
        <taxon>Bacillati</taxon>
        <taxon>Actinomycetota</taxon>
        <taxon>Actinomycetes</taxon>
        <taxon>Kitasatosporales</taxon>
        <taxon>Streptomycetaceae</taxon>
        <taxon>Streptomyces</taxon>
    </lineage>
</organism>
<dbReference type="Pfam" id="PF04149">
    <property type="entry name" value="DUF397"/>
    <property type="match status" value="2"/>
</dbReference>
<gene>
    <name evidence="2" type="ORF">RM780_02340</name>
</gene>
<sequence length="85" mass="9097">MADWFASSYSGNGTNCVEVADLGDWFKSSYSGNGQDCVEVADLTHTPHRRIAIRDSKNPTGPALLLTPAHFAAFIAGVRAEDRAA</sequence>
<accession>A0ABU2L3B0</accession>
<dbReference type="Proteomes" id="UP001183388">
    <property type="component" value="Unassembled WGS sequence"/>
</dbReference>
<protein>
    <submittedName>
        <fullName evidence="2">DUF397 domain-containing protein</fullName>
    </submittedName>
</protein>
<comment type="caution">
    <text evidence="2">The sequence shown here is derived from an EMBL/GenBank/DDBJ whole genome shotgun (WGS) entry which is preliminary data.</text>
</comment>
<keyword evidence="3" id="KW-1185">Reference proteome</keyword>
<feature type="domain" description="DUF397" evidence="1">
    <location>
        <begin position="2"/>
        <end position="22"/>
    </location>
</feature>
<dbReference type="EMBL" id="JAVREN010000003">
    <property type="protein sequence ID" value="MDT0305803.1"/>
    <property type="molecule type" value="Genomic_DNA"/>
</dbReference>
<evidence type="ECO:0000313" key="2">
    <source>
        <dbReference type="EMBL" id="MDT0305803.1"/>
    </source>
</evidence>
<dbReference type="InterPro" id="IPR007278">
    <property type="entry name" value="DUF397"/>
</dbReference>
<proteinExistence type="predicted"/>
<name>A0ABU2L3B0_9ACTN</name>
<reference evidence="3" key="1">
    <citation type="submission" date="2023-07" db="EMBL/GenBank/DDBJ databases">
        <title>30 novel species of actinomycetes from the DSMZ collection.</title>
        <authorList>
            <person name="Nouioui I."/>
        </authorList>
    </citation>
    <scope>NUCLEOTIDE SEQUENCE [LARGE SCALE GENOMIC DNA]</scope>
    <source>
        <strain evidence="3">DSM 44917</strain>
    </source>
</reference>
<evidence type="ECO:0000259" key="1">
    <source>
        <dbReference type="Pfam" id="PF04149"/>
    </source>
</evidence>